<dbReference type="InterPro" id="IPR013096">
    <property type="entry name" value="Cupin_2"/>
</dbReference>
<dbReference type="InterPro" id="IPR052535">
    <property type="entry name" value="Bacilysin_H2HPP_isomerase"/>
</dbReference>
<dbReference type="InterPro" id="IPR014710">
    <property type="entry name" value="RmlC-like_jellyroll"/>
</dbReference>
<dbReference type="AlphaFoldDB" id="A0A7J5E2Y7"/>
<dbReference type="InterPro" id="IPR011051">
    <property type="entry name" value="RmlC_Cupin_sf"/>
</dbReference>
<gene>
    <name evidence="2" type="ORF">F9L07_12610</name>
</gene>
<dbReference type="PANTHER" id="PTHR40112">
    <property type="entry name" value="H2HPP ISOMERASE"/>
    <property type="match status" value="1"/>
</dbReference>
<name>A0A7J5E2Y7_NOCSI</name>
<proteinExistence type="predicted"/>
<evidence type="ECO:0000313" key="3">
    <source>
        <dbReference type="Proteomes" id="UP000449906"/>
    </source>
</evidence>
<dbReference type="Pfam" id="PF07883">
    <property type="entry name" value="Cupin_2"/>
    <property type="match status" value="1"/>
</dbReference>
<dbReference type="Proteomes" id="UP000449906">
    <property type="component" value="Unassembled WGS sequence"/>
</dbReference>
<dbReference type="PANTHER" id="PTHR40112:SF1">
    <property type="entry name" value="H2HPP ISOMERASE"/>
    <property type="match status" value="1"/>
</dbReference>
<dbReference type="RefSeq" id="WP_151579933.1">
    <property type="nucleotide sequence ID" value="NZ_CP182503.1"/>
</dbReference>
<feature type="domain" description="Cupin type-2" evidence="1">
    <location>
        <begin position="42"/>
        <end position="98"/>
    </location>
</feature>
<sequence>MTALNPSLFGKVVNWDDLPQREIRPGVRRRIFATDEVLIAHHELEVGMTLNPHAHEDFDQLVFIASGRCNYHVAGVAHDMRPGSFLLVPRGAEHYVEPTEGPCVNIDYFVPPRADLLAQLELDLT</sequence>
<evidence type="ECO:0000259" key="1">
    <source>
        <dbReference type="Pfam" id="PF07883"/>
    </source>
</evidence>
<protein>
    <submittedName>
        <fullName evidence="2">Cupin domain-containing protein</fullName>
    </submittedName>
</protein>
<organism evidence="2 3">
    <name type="scientific">Nocardioides simplex</name>
    <name type="common">Arthrobacter simplex</name>
    <dbReference type="NCBI Taxonomy" id="2045"/>
    <lineage>
        <taxon>Bacteria</taxon>
        <taxon>Bacillati</taxon>
        <taxon>Actinomycetota</taxon>
        <taxon>Actinomycetes</taxon>
        <taxon>Propionibacteriales</taxon>
        <taxon>Nocardioidaceae</taxon>
        <taxon>Pimelobacter</taxon>
    </lineage>
</organism>
<comment type="caution">
    <text evidence="2">The sequence shown here is derived from an EMBL/GenBank/DDBJ whole genome shotgun (WGS) entry which is preliminary data.</text>
</comment>
<evidence type="ECO:0000313" key="2">
    <source>
        <dbReference type="EMBL" id="KAB2812588.1"/>
    </source>
</evidence>
<reference evidence="2 3" key="1">
    <citation type="submission" date="2019-09" db="EMBL/GenBank/DDBJ databases">
        <title>Pimelobacter sp. isolated from Paulinella.</title>
        <authorList>
            <person name="Jeong S.E."/>
        </authorList>
    </citation>
    <scope>NUCLEOTIDE SEQUENCE [LARGE SCALE GENOMIC DNA]</scope>
    <source>
        <strain evidence="2 3">Pch-N</strain>
    </source>
</reference>
<accession>A0A7J5E2Y7</accession>
<dbReference type="EMBL" id="WBVM01000001">
    <property type="protein sequence ID" value="KAB2812588.1"/>
    <property type="molecule type" value="Genomic_DNA"/>
</dbReference>
<dbReference type="Gene3D" id="2.60.120.10">
    <property type="entry name" value="Jelly Rolls"/>
    <property type="match status" value="1"/>
</dbReference>
<dbReference type="SUPFAM" id="SSF51182">
    <property type="entry name" value="RmlC-like cupins"/>
    <property type="match status" value="1"/>
</dbReference>